<accession>A0ABP0N863</accession>
<sequence>MGVMSHATSMATCPAPQVQALDAQAPACLEGGRECESLLEHAQLKSFAKSIDQSLKEALEATKTARKRFERRVCDYRYAEIEDKGQVLADAYGPNGPMKPGGSYLFELRRWADAVQELNHECSKRQGDVCVNLLSYLRNYPHADQDANGGHGVLGSKVYNEIRLACEVGKKRAPLPNDSPVWCDDKTKLCERSSCRHWWHEVHPLKAMPQPWVDDRIEYDQLKNICTAIERPQIIPQDLDRYQKQAEAAALHLRDEFCTPKWVDGYCEVRTPPKVHAKCTLENGQYCKKGLVKTGSDADITQQWKDAFKEHAIQVSQMPWWQSPTHDRKPQAPQTQRAAEFL</sequence>
<evidence type="ECO:0000313" key="3">
    <source>
        <dbReference type="Proteomes" id="UP001642484"/>
    </source>
</evidence>
<protein>
    <submittedName>
        <fullName evidence="2">Uncharacterized protein</fullName>
    </submittedName>
</protein>
<dbReference type="Proteomes" id="UP001642484">
    <property type="component" value="Unassembled WGS sequence"/>
</dbReference>
<proteinExistence type="predicted"/>
<keyword evidence="3" id="KW-1185">Reference proteome</keyword>
<feature type="compositionally biased region" description="Polar residues" evidence="1">
    <location>
        <begin position="332"/>
        <end position="342"/>
    </location>
</feature>
<evidence type="ECO:0000313" key="2">
    <source>
        <dbReference type="EMBL" id="CAK9059983.1"/>
    </source>
</evidence>
<organism evidence="2 3">
    <name type="scientific">Durusdinium trenchii</name>
    <dbReference type="NCBI Taxonomy" id="1381693"/>
    <lineage>
        <taxon>Eukaryota</taxon>
        <taxon>Sar</taxon>
        <taxon>Alveolata</taxon>
        <taxon>Dinophyceae</taxon>
        <taxon>Suessiales</taxon>
        <taxon>Symbiodiniaceae</taxon>
        <taxon>Durusdinium</taxon>
    </lineage>
</organism>
<name>A0ABP0N863_9DINO</name>
<dbReference type="EMBL" id="CAXAMN010021473">
    <property type="protein sequence ID" value="CAK9059983.1"/>
    <property type="molecule type" value="Genomic_DNA"/>
</dbReference>
<comment type="caution">
    <text evidence="2">The sequence shown here is derived from an EMBL/GenBank/DDBJ whole genome shotgun (WGS) entry which is preliminary data.</text>
</comment>
<gene>
    <name evidence="2" type="ORF">CCMP2556_LOCUS29514</name>
</gene>
<reference evidence="2 3" key="1">
    <citation type="submission" date="2024-02" db="EMBL/GenBank/DDBJ databases">
        <authorList>
            <person name="Chen Y."/>
            <person name="Shah S."/>
            <person name="Dougan E. K."/>
            <person name="Thang M."/>
            <person name="Chan C."/>
        </authorList>
    </citation>
    <scope>NUCLEOTIDE SEQUENCE [LARGE SCALE GENOMIC DNA]</scope>
</reference>
<evidence type="ECO:0000256" key="1">
    <source>
        <dbReference type="SAM" id="MobiDB-lite"/>
    </source>
</evidence>
<feature type="region of interest" description="Disordered" evidence="1">
    <location>
        <begin position="320"/>
        <end position="342"/>
    </location>
</feature>